<evidence type="ECO:0000256" key="2">
    <source>
        <dbReference type="SAM" id="SignalP"/>
    </source>
</evidence>
<keyword evidence="4" id="KW-1185">Reference proteome</keyword>
<keyword evidence="2" id="KW-0732">Signal</keyword>
<dbReference type="RefSeq" id="WP_179566688.1">
    <property type="nucleotide sequence ID" value="NZ_JACBZY010000001.1"/>
</dbReference>
<proteinExistence type="predicted"/>
<dbReference type="EMBL" id="JACBZY010000001">
    <property type="protein sequence ID" value="NYG98851.1"/>
    <property type="molecule type" value="Genomic_DNA"/>
</dbReference>
<reference evidence="3 4" key="1">
    <citation type="submission" date="2020-07" db="EMBL/GenBank/DDBJ databases">
        <title>Sequencing the genomes of 1000 actinobacteria strains.</title>
        <authorList>
            <person name="Klenk H.-P."/>
        </authorList>
    </citation>
    <scope>NUCLEOTIDE SEQUENCE [LARGE SCALE GENOMIC DNA]</scope>
    <source>
        <strain evidence="3 4">DSM 23141</strain>
    </source>
</reference>
<evidence type="ECO:0008006" key="5">
    <source>
        <dbReference type="Google" id="ProtNLM"/>
    </source>
</evidence>
<feature type="signal peptide" evidence="2">
    <location>
        <begin position="1"/>
        <end position="26"/>
    </location>
</feature>
<sequence length="347" mass="34420">MIITKRRIAIAGVFAVALAAISPVAAANAATATPAGSAAKWYTLNGTTLQPYAADTVLHWGDSPVASPTATWSNFKGSTDAEEVVMFLSKPGEERTITNWIATGAGAFKRGTKDVQLPSADLASLTNGNAASIQAIGGDYSVGIAFTKNTGTAIADGGVIFNTVHIVKGTDTYTFDSPAESTTPTDPPAGTQTASVDVSATTVAAQDGALELSVPAGAKATLGTAALVNGLSTSTGKLGSVTIKDGRVSSTPGWDLTSGVAKFSLTGGTSADDIDAKQLGVKPLVTSGPAAAAAGNQAGTAGDNKFASAAAGTSGTSVVDADLTFVAPAKSKAGTYTSKVTLTLVSK</sequence>
<feature type="region of interest" description="Disordered" evidence="1">
    <location>
        <begin position="176"/>
        <end position="195"/>
    </location>
</feature>
<gene>
    <name evidence="3" type="ORF">BJ979_001477</name>
</gene>
<dbReference type="AlphaFoldDB" id="A0A852YCE3"/>
<evidence type="ECO:0000313" key="4">
    <source>
        <dbReference type="Proteomes" id="UP000553888"/>
    </source>
</evidence>
<comment type="caution">
    <text evidence="3">The sequence shown here is derived from an EMBL/GenBank/DDBJ whole genome shotgun (WGS) entry which is preliminary data.</text>
</comment>
<accession>A0A852YCE3</accession>
<protein>
    <recommendedName>
        <fullName evidence="5">WxL domain-containing protein</fullName>
    </recommendedName>
</protein>
<organism evidence="3 4">
    <name type="scientific">Schumannella luteola</name>
    <dbReference type="NCBI Taxonomy" id="472059"/>
    <lineage>
        <taxon>Bacteria</taxon>
        <taxon>Bacillati</taxon>
        <taxon>Actinomycetota</taxon>
        <taxon>Actinomycetes</taxon>
        <taxon>Micrococcales</taxon>
        <taxon>Microbacteriaceae</taxon>
        <taxon>Schumannella</taxon>
    </lineage>
</organism>
<dbReference type="Proteomes" id="UP000553888">
    <property type="component" value="Unassembled WGS sequence"/>
</dbReference>
<evidence type="ECO:0000256" key="1">
    <source>
        <dbReference type="SAM" id="MobiDB-lite"/>
    </source>
</evidence>
<name>A0A852YCE3_9MICO</name>
<feature type="chain" id="PRO_5038875206" description="WxL domain-containing protein" evidence="2">
    <location>
        <begin position="27"/>
        <end position="347"/>
    </location>
</feature>
<evidence type="ECO:0000313" key="3">
    <source>
        <dbReference type="EMBL" id="NYG98851.1"/>
    </source>
</evidence>